<proteinExistence type="predicted"/>
<evidence type="ECO:0000256" key="1">
    <source>
        <dbReference type="SAM" id="Coils"/>
    </source>
</evidence>
<protein>
    <submittedName>
        <fullName evidence="3">Uncharacterized protein</fullName>
    </submittedName>
</protein>
<dbReference type="Proteomes" id="UP000681722">
    <property type="component" value="Unassembled WGS sequence"/>
</dbReference>
<dbReference type="EMBL" id="CAJNOQ010000489">
    <property type="protein sequence ID" value="CAF0806918.1"/>
    <property type="molecule type" value="Genomic_DNA"/>
</dbReference>
<keyword evidence="1" id="KW-0175">Coiled coil</keyword>
<dbReference type="Proteomes" id="UP000663829">
    <property type="component" value="Unassembled WGS sequence"/>
</dbReference>
<reference evidence="3" key="1">
    <citation type="submission" date="2021-02" db="EMBL/GenBank/DDBJ databases">
        <authorList>
            <person name="Nowell W R."/>
        </authorList>
    </citation>
    <scope>NUCLEOTIDE SEQUENCE</scope>
</reference>
<evidence type="ECO:0000313" key="5">
    <source>
        <dbReference type="EMBL" id="CAF3592385.1"/>
    </source>
</evidence>
<keyword evidence="6" id="KW-1185">Reference proteome</keyword>
<gene>
    <name evidence="3" type="ORF">GPM918_LOCUS3823</name>
    <name evidence="2" type="ORF">OVA965_LOCUS678</name>
    <name evidence="5" type="ORF">SRO942_LOCUS3823</name>
    <name evidence="4" type="ORF">TMI583_LOCUS678</name>
</gene>
<sequence length="207" mass="24837">MMNLDAFDSEAFDSQLKSLCETSKRLNAENKELKEQEIILRKRHEVNKAQLKNYYEQKFIEKRQMEVDKYEADFKALTQDYLKINEQLKCKGDEKDDLDIKMIKTQREFDEKIIVNKRLMTEKNCVELSQLENELNNLNKQMDAKKHALMEMKRQYDEYEKKGNIVKEDNQKLADDNKYLIDQMKKLRGNFDDIQKKFDCIERLGEG</sequence>
<comment type="caution">
    <text evidence="3">The sequence shown here is derived from an EMBL/GenBank/DDBJ whole genome shotgun (WGS) entry which is preliminary data.</text>
</comment>
<dbReference type="Proteomes" id="UP000677228">
    <property type="component" value="Unassembled WGS sequence"/>
</dbReference>
<evidence type="ECO:0000313" key="3">
    <source>
        <dbReference type="EMBL" id="CAF0806918.1"/>
    </source>
</evidence>
<organism evidence="3 6">
    <name type="scientific">Didymodactylos carnosus</name>
    <dbReference type="NCBI Taxonomy" id="1234261"/>
    <lineage>
        <taxon>Eukaryota</taxon>
        <taxon>Metazoa</taxon>
        <taxon>Spiralia</taxon>
        <taxon>Gnathifera</taxon>
        <taxon>Rotifera</taxon>
        <taxon>Eurotatoria</taxon>
        <taxon>Bdelloidea</taxon>
        <taxon>Philodinida</taxon>
        <taxon>Philodinidae</taxon>
        <taxon>Didymodactylos</taxon>
    </lineage>
</organism>
<feature type="coiled-coil region" evidence="1">
    <location>
        <begin position="16"/>
        <end position="87"/>
    </location>
</feature>
<name>A0A813TAC0_9BILA</name>
<evidence type="ECO:0000313" key="6">
    <source>
        <dbReference type="Proteomes" id="UP000663829"/>
    </source>
</evidence>
<dbReference type="EMBL" id="CAJOBC010000489">
    <property type="protein sequence ID" value="CAF3592385.1"/>
    <property type="molecule type" value="Genomic_DNA"/>
</dbReference>
<evidence type="ECO:0000313" key="2">
    <source>
        <dbReference type="EMBL" id="CAF0729281.1"/>
    </source>
</evidence>
<feature type="coiled-coil region" evidence="1">
    <location>
        <begin position="121"/>
        <end position="169"/>
    </location>
</feature>
<accession>A0A813TAC0</accession>
<dbReference type="EMBL" id="CAJOBA010000101">
    <property type="protein sequence ID" value="CAF3504118.1"/>
    <property type="molecule type" value="Genomic_DNA"/>
</dbReference>
<evidence type="ECO:0000313" key="4">
    <source>
        <dbReference type="EMBL" id="CAF3504118.1"/>
    </source>
</evidence>
<dbReference type="AlphaFoldDB" id="A0A813TAC0"/>
<dbReference type="Proteomes" id="UP000682733">
    <property type="component" value="Unassembled WGS sequence"/>
</dbReference>
<dbReference type="EMBL" id="CAJNOK010000101">
    <property type="protein sequence ID" value="CAF0729281.1"/>
    <property type="molecule type" value="Genomic_DNA"/>
</dbReference>